<dbReference type="Gene3D" id="3.40.50.300">
    <property type="entry name" value="P-loop containing nucleotide triphosphate hydrolases"/>
    <property type="match status" value="1"/>
</dbReference>
<evidence type="ECO:0000259" key="9">
    <source>
        <dbReference type="Pfam" id="PF00931"/>
    </source>
</evidence>
<keyword evidence="5" id="KW-0611">Plant defense</keyword>
<gene>
    <name evidence="13" type="ORF">HU200_013464</name>
</gene>
<dbReference type="PRINTS" id="PR00364">
    <property type="entry name" value="DISEASERSIST"/>
</dbReference>
<organism evidence="13 14">
    <name type="scientific">Digitaria exilis</name>
    <dbReference type="NCBI Taxonomy" id="1010633"/>
    <lineage>
        <taxon>Eukaryota</taxon>
        <taxon>Viridiplantae</taxon>
        <taxon>Streptophyta</taxon>
        <taxon>Embryophyta</taxon>
        <taxon>Tracheophyta</taxon>
        <taxon>Spermatophyta</taxon>
        <taxon>Magnoliopsida</taxon>
        <taxon>Liliopsida</taxon>
        <taxon>Poales</taxon>
        <taxon>Poaceae</taxon>
        <taxon>PACMAD clade</taxon>
        <taxon>Panicoideae</taxon>
        <taxon>Panicodae</taxon>
        <taxon>Paniceae</taxon>
        <taxon>Anthephorinae</taxon>
        <taxon>Digitaria</taxon>
    </lineage>
</organism>
<keyword evidence="7" id="KW-0175">Coiled coil</keyword>
<dbReference type="EMBL" id="JACEFO010001238">
    <property type="protein sequence ID" value="KAF8745052.1"/>
    <property type="molecule type" value="Genomic_DNA"/>
</dbReference>
<evidence type="ECO:0000259" key="10">
    <source>
        <dbReference type="Pfam" id="PF18052"/>
    </source>
</evidence>
<dbReference type="InterPro" id="IPR058922">
    <property type="entry name" value="WHD_DRP"/>
</dbReference>
<feature type="domain" description="Disease resistance protein winged helix" evidence="11">
    <location>
        <begin position="556"/>
        <end position="622"/>
    </location>
</feature>
<proteinExistence type="inferred from homology"/>
<sequence>MDEPIAWVKDTVMDCEELWALPGYEGIPRLHLQSPIVSLDKLDIIWFRVDTRRKDILATVLQSTIGPWRSYNPYCLRQLAVSLTSEEEWQDPRQLLRPQSKRRPTATSLKTQDQQKLKLTFMAVVLDVLASYVQNMLTEMAKEELHKLLGASSEIDKMYTKLGDLKNYLADADRRNITDQSVQVWVRELKGGMYEATDILDLCHLKSMESQPGMDAGCFNPLLFCMRNPLHAYHISSRIKNLNKRLDVIEDRGTTFNFINLGSYEDPNQMVASFHPSKRETSGELDGSGLVGENIDVDTRNLVRLLTHGTETSHGDNKILIFAIVGVGGIGKTTLAQKIFNSNFIRQEFSKKIWLSVNQEFGTIELLQRAITEAASNTKGALERTLMAALNGHKTLLVMDDVWNHEAWEGVLKTPLVNGSAHGSRVLVTTRDIRVARSMKAEEPYHHVKKLEPDVAWSLLKNQVVGNENNEHQIDRLKDIGMAIIQKCDGLPLAVKVIGGLLRQKRTRRGDWDNVLNDSVWSVSQMPEELNYAIYLSYHDLPSSLKSCFLHYSLLPKSTWFYLDEIVGMRISEGFVHGNSHDLEELGRQYYEELILRNLIEPDKKYIDQQVCNMHDVVRSFAQYVARYEALVAHGTESGISDKLNSQKFISVSLESTGSESDELEWSSLQTQKSVRTLISVGHIKFKPSGSLFSFSCLPILYLQYAKLEALDESFFRLKHLRYFSIKHSNIYRLPESIGKMKFLQYIYLYCCPRLVKLPGSIGKLQQLRLLNLSGTSIKHIPRGLGVLTNLRKLFAFPAQMDGEWCSLEELGPLSQLTELHIRGLENVPCSSFASKAKLSEKVQLSYLRLSCTSRHGHDDDGLVKDEKEIFDEKQQVIEEVFGELCPPPCIENLPILRYFGRRLPKWMMSTAVVPLGNLRILTMVDLPFCAELPDGLYLEVLESPELETICNLPKLQKLSISMCPKIKELEDLPALQTLKLEDYDMKTLLGYLQGINLRHLQIYCDISLLTSIAKGKQSPEWDNFQHIQQVKAFADDHDDDERVARKWYVSYTRDPFSFETNYIGDSTNVAGE</sequence>
<accession>A0A835FD32</accession>
<dbReference type="OrthoDB" id="762143at2759"/>
<dbReference type="GO" id="GO:0005524">
    <property type="term" value="F:ATP binding"/>
    <property type="evidence" value="ECO:0007669"/>
    <property type="project" value="UniProtKB-KW"/>
</dbReference>
<dbReference type="Proteomes" id="UP000636709">
    <property type="component" value="Unassembled WGS sequence"/>
</dbReference>
<evidence type="ECO:0000256" key="7">
    <source>
        <dbReference type="ARBA" id="ARBA00023054"/>
    </source>
</evidence>
<comment type="similarity">
    <text evidence="1">Belongs to the disease resistance NB-LRR family.</text>
</comment>
<feature type="domain" description="Disease resistance R13L4/SHOC-2-like LRR" evidence="12">
    <location>
        <begin position="688"/>
        <end position="922"/>
    </location>
</feature>
<keyword evidence="14" id="KW-1185">Reference proteome</keyword>
<dbReference type="Gene3D" id="3.80.10.10">
    <property type="entry name" value="Ribonuclease Inhibitor"/>
    <property type="match status" value="1"/>
</dbReference>
<evidence type="ECO:0000313" key="14">
    <source>
        <dbReference type="Proteomes" id="UP000636709"/>
    </source>
</evidence>
<evidence type="ECO:0000256" key="2">
    <source>
        <dbReference type="ARBA" id="ARBA00022614"/>
    </source>
</evidence>
<evidence type="ECO:0000259" key="12">
    <source>
        <dbReference type="Pfam" id="PF23598"/>
    </source>
</evidence>
<dbReference type="AlphaFoldDB" id="A0A835FD32"/>
<evidence type="ECO:0000256" key="4">
    <source>
        <dbReference type="ARBA" id="ARBA00022741"/>
    </source>
</evidence>
<dbReference type="Pfam" id="PF18052">
    <property type="entry name" value="Rx_N"/>
    <property type="match status" value="1"/>
</dbReference>
<feature type="region of interest" description="Disordered" evidence="8">
    <location>
        <begin position="92"/>
        <end position="111"/>
    </location>
</feature>
<reference evidence="13" key="1">
    <citation type="submission" date="2020-07" db="EMBL/GenBank/DDBJ databases">
        <title>Genome sequence and genetic diversity analysis of an under-domesticated orphan crop, white fonio (Digitaria exilis).</title>
        <authorList>
            <person name="Bennetzen J.L."/>
            <person name="Chen S."/>
            <person name="Ma X."/>
            <person name="Wang X."/>
            <person name="Yssel A.E.J."/>
            <person name="Chaluvadi S.R."/>
            <person name="Johnson M."/>
            <person name="Gangashetty P."/>
            <person name="Hamidou F."/>
            <person name="Sanogo M.D."/>
            <person name="Zwaenepoel A."/>
            <person name="Wallace J."/>
            <person name="Van De Peer Y."/>
            <person name="Van Deynze A."/>
        </authorList>
    </citation>
    <scope>NUCLEOTIDE SEQUENCE</scope>
    <source>
        <tissue evidence="13">Leaves</tissue>
    </source>
</reference>
<evidence type="ECO:0000259" key="11">
    <source>
        <dbReference type="Pfam" id="PF23559"/>
    </source>
</evidence>
<dbReference type="InterPro" id="IPR055414">
    <property type="entry name" value="LRR_R13L4/SHOC2-like"/>
</dbReference>
<dbReference type="Pfam" id="PF00931">
    <property type="entry name" value="NB-ARC"/>
    <property type="match status" value="1"/>
</dbReference>
<dbReference type="PANTHER" id="PTHR36766">
    <property type="entry name" value="PLANT BROAD-SPECTRUM MILDEW RESISTANCE PROTEIN RPW8"/>
    <property type="match status" value="1"/>
</dbReference>
<dbReference type="InterPro" id="IPR002182">
    <property type="entry name" value="NB-ARC"/>
</dbReference>
<dbReference type="InterPro" id="IPR036388">
    <property type="entry name" value="WH-like_DNA-bd_sf"/>
</dbReference>
<dbReference type="SUPFAM" id="SSF52540">
    <property type="entry name" value="P-loop containing nucleoside triphosphate hydrolases"/>
    <property type="match status" value="1"/>
</dbReference>
<dbReference type="InterPro" id="IPR041118">
    <property type="entry name" value="Rx_N"/>
</dbReference>
<dbReference type="PANTHER" id="PTHR36766:SF36">
    <property type="entry name" value="AAA+ ATPASE DOMAIN-CONTAINING PROTEIN"/>
    <property type="match status" value="1"/>
</dbReference>
<keyword evidence="4" id="KW-0547">Nucleotide-binding</keyword>
<keyword evidence="6" id="KW-0067">ATP-binding</keyword>
<dbReference type="Pfam" id="PF23598">
    <property type="entry name" value="LRR_14"/>
    <property type="match status" value="1"/>
</dbReference>
<comment type="caution">
    <text evidence="13">The sequence shown here is derived from an EMBL/GenBank/DDBJ whole genome shotgun (WGS) entry which is preliminary data.</text>
</comment>
<keyword evidence="3" id="KW-0677">Repeat</keyword>
<feature type="domain" description="NB-ARC" evidence="9">
    <location>
        <begin position="318"/>
        <end position="468"/>
    </location>
</feature>
<dbReference type="Gene3D" id="1.10.8.430">
    <property type="entry name" value="Helical domain of apoptotic protease-activating factors"/>
    <property type="match status" value="1"/>
</dbReference>
<protein>
    <submittedName>
        <fullName evidence="13">Uncharacterized protein</fullName>
    </submittedName>
</protein>
<evidence type="ECO:0000256" key="6">
    <source>
        <dbReference type="ARBA" id="ARBA00022840"/>
    </source>
</evidence>
<dbReference type="GO" id="GO:0043531">
    <property type="term" value="F:ADP binding"/>
    <property type="evidence" value="ECO:0007669"/>
    <property type="project" value="InterPro"/>
</dbReference>
<dbReference type="GO" id="GO:0051707">
    <property type="term" value="P:response to other organism"/>
    <property type="evidence" value="ECO:0007669"/>
    <property type="project" value="UniProtKB-ARBA"/>
</dbReference>
<evidence type="ECO:0000256" key="5">
    <source>
        <dbReference type="ARBA" id="ARBA00022821"/>
    </source>
</evidence>
<evidence type="ECO:0000256" key="1">
    <source>
        <dbReference type="ARBA" id="ARBA00008894"/>
    </source>
</evidence>
<dbReference type="Gene3D" id="1.10.10.10">
    <property type="entry name" value="Winged helix-like DNA-binding domain superfamily/Winged helix DNA-binding domain"/>
    <property type="match status" value="1"/>
</dbReference>
<keyword evidence="2" id="KW-0433">Leucine-rich repeat</keyword>
<dbReference type="Gene3D" id="1.20.5.4130">
    <property type="match status" value="1"/>
</dbReference>
<dbReference type="InterPro" id="IPR032675">
    <property type="entry name" value="LRR_dom_sf"/>
</dbReference>
<evidence type="ECO:0000256" key="8">
    <source>
        <dbReference type="SAM" id="MobiDB-lite"/>
    </source>
</evidence>
<dbReference type="GO" id="GO:0006952">
    <property type="term" value="P:defense response"/>
    <property type="evidence" value="ECO:0007669"/>
    <property type="project" value="UniProtKB-KW"/>
</dbReference>
<dbReference type="Pfam" id="PF23559">
    <property type="entry name" value="WHD_DRP"/>
    <property type="match status" value="1"/>
</dbReference>
<evidence type="ECO:0000313" key="13">
    <source>
        <dbReference type="EMBL" id="KAF8745052.1"/>
    </source>
</evidence>
<dbReference type="InterPro" id="IPR042197">
    <property type="entry name" value="Apaf_helical"/>
</dbReference>
<name>A0A835FD32_9POAL</name>
<dbReference type="SUPFAM" id="SSF52058">
    <property type="entry name" value="L domain-like"/>
    <property type="match status" value="1"/>
</dbReference>
<evidence type="ECO:0000256" key="3">
    <source>
        <dbReference type="ARBA" id="ARBA00022737"/>
    </source>
</evidence>
<dbReference type="InterPro" id="IPR027417">
    <property type="entry name" value="P-loop_NTPase"/>
</dbReference>
<feature type="domain" description="Disease resistance N-terminal" evidence="10">
    <location>
        <begin position="131"/>
        <end position="211"/>
    </location>
</feature>